<comment type="caution">
    <text evidence="1">The sequence shown here is derived from an EMBL/GenBank/DDBJ whole genome shotgun (WGS) entry which is preliminary data.</text>
</comment>
<evidence type="ECO:0000313" key="2">
    <source>
        <dbReference type="Proteomes" id="UP000245720"/>
    </source>
</evidence>
<evidence type="ECO:0008006" key="3">
    <source>
        <dbReference type="Google" id="ProtNLM"/>
    </source>
</evidence>
<proteinExistence type="predicted"/>
<name>A0A315Y2X8_RUMFL</name>
<dbReference type="EMBL" id="QGDI01000002">
    <property type="protein sequence ID" value="PWJ14791.1"/>
    <property type="molecule type" value="Genomic_DNA"/>
</dbReference>
<evidence type="ECO:0000313" key="1">
    <source>
        <dbReference type="EMBL" id="PWJ14791.1"/>
    </source>
</evidence>
<gene>
    <name evidence="1" type="ORF">IE37_00777</name>
</gene>
<sequence>MKDISYTDWELTSAQIRTVIKLRKLYSNYPYALGTKDVMKMLGVGRATVLNLKNCGMLRHYNLGNHLIYPKEWVLEYLAVYAVSDKPNVRDYQREVLRYCRTRRTITEIAQHLNLGAGFCRDYLLKPLCEHGELICEADKREVKRHCYKAVR</sequence>
<accession>A0A315Y2X8</accession>
<reference evidence="1 2" key="1">
    <citation type="submission" date="2018-05" db="EMBL/GenBank/DDBJ databases">
        <title>The Hungate 1000. A catalogue of reference genomes from the rumen microbiome.</title>
        <authorList>
            <person name="Kelly W."/>
        </authorList>
    </citation>
    <scope>NUCLEOTIDE SEQUENCE [LARGE SCALE GENOMIC DNA]</scope>
    <source>
        <strain evidence="1 2">SAb67</strain>
    </source>
</reference>
<dbReference type="OrthoDB" id="1820345at2"/>
<organism evidence="1 2">
    <name type="scientific">Ruminococcus flavefaciens</name>
    <dbReference type="NCBI Taxonomy" id="1265"/>
    <lineage>
        <taxon>Bacteria</taxon>
        <taxon>Bacillati</taxon>
        <taxon>Bacillota</taxon>
        <taxon>Clostridia</taxon>
        <taxon>Eubacteriales</taxon>
        <taxon>Oscillospiraceae</taxon>
        <taxon>Ruminococcus</taxon>
    </lineage>
</organism>
<dbReference type="Proteomes" id="UP000245720">
    <property type="component" value="Unassembled WGS sequence"/>
</dbReference>
<dbReference type="AlphaFoldDB" id="A0A315Y2X8"/>
<dbReference type="RefSeq" id="WP_109725649.1">
    <property type="nucleotide sequence ID" value="NZ_QGDI01000002.1"/>
</dbReference>
<protein>
    <recommendedName>
        <fullName evidence="3">Helix-turn-helix domain-containing protein</fullName>
    </recommendedName>
</protein>